<accession>A0AAJ4XD09</accession>
<keyword evidence="5 6" id="KW-0472">Membrane</keyword>
<dbReference type="EMBL" id="LT906468">
    <property type="protein sequence ID" value="SNV50683.1"/>
    <property type="molecule type" value="Genomic_DNA"/>
</dbReference>
<dbReference type="RefSeq" id="WP_093096501.1">
    <property type="nucleotide sequence ID" value="NZ_FNGK01000001.1"/>
</dbReference>
<sequence length="211" mass="23064">MFGILNFELFLIATLVFIITPGMDTIFVLNKSISQGKSAGIYSAIGVNAGILVHTMFAALGLSVLIAQSALAFSIVKYLGAAYLIYLGIKSILSKEKNFNLAQISSETESGWKNFKSGLITNVLNPKVALFFLSFFPQFVQKEAVGSSIPFIVLGFTYAILGLIYYCILALSMNLFSAKIKENNKIKGFMDKFSGMVFILMGIKVAFSKLK</sequence>
<evidence type="ECO:0000256" key="4">
    <source>
        <dbReference type="ARBA" id="ARBA00022989"/>
    </source>
</evidence>
<evidence type="ECO:0000256" key="1">
    <source>
        <dbReference type="ARBA" id="ARBA00004651"/>
    </source>
</evidence>
<keyword evidence="3 6" id="KW-0812">Transmembrane</keyword>
<dbReference type="GO" id="GO:0005886">
    <property type="term" value="C:plasma membrane"/>
    <property type="evidence" value="ECO:0007669"/>
    <property type="project" value="UniProtKB-SubCell"/>
</dbReference>
<dbReference type="PANTHER" id="PTHR30086:SF20">
    <property type="entry name" value="ARGININE EXPORTER PROTEIN ARGO-RELATED"/>
    <property type="match status" value="1"/>
</dbReference>
<evidence type="ECO:0000256" key="6">
    <source>
        <dbReference type="SAM" id="Phobius"/>
    </source>
</evidence>
<protein>
    <submittedName>
        <fullName evidence="7">Leucine efflux protein</fullName>
    </submittedName>
</protein>
<dbReference type="PIRSF" id="PIRSF006324">
    <property type="entry name" value="LeuE"/>
    <property type="match status" value="1"/>
</dbReference>
<feature type="transmembrane region" description="Helical" evidence="6">
    <location>
        <begin position="70"/>
        <end position="89"/>
    </location>
</feature>
<feature type="transmembrane region" description="Helical" evidence="6">
    <location>
        <begin position="41"/>
        <end position="64"/>
    </location>
</feature>
<dbReference type="GO" id="GO:0015171">
    <property type="term" value="F:amino acid transmembrane transporter activity"/>
    <property type="evidence" value="ECO:0007669"/>
    <property type="project" value="TreeGrafter"/>
</dbReference>
<name>A0AAJ4XD09_9SPHI</name>
<comment type="subcellular location">
    <subcellularLocation>
        <location evidence="1">Cell membrane</location>
        <topology evidence="1">Multi-pass membrane protein</topology>
    </subcellularLocation>
</comment>
<evidence type="ECO:0000256" key="3">
    <source>
        <dbReference type="ARBA" id="ARBA00022692"/>
    </source>
</evidence>
<dbReference type="AlphaFoldDB" id="A0AAJ4XD09"/>
<evidence type="ECO:0000313" key="7">
    <source>
        <dbReference type="EMBL" id="SNV50683.1"/>
    </source>
</evidence>
<evidence type="ECO:0000256" key="2">
    <source>
        <dbReference type="ARBA" id="ARBA00022475"/>
    </source>
</evidence>
<gene>
    <name evidence="7" type="primary">leuE</name>
    <name evidence="7" type="ORF">SAMEA4412673_02135</name>
</gene>
<keyword evidence="4 6" id="KW-1133">Transmembrane helix</keyword>
<dbReference type="InterPro" id="IPR001123">
    <property type="entry name" value="LeuE-type"/>
</dbReference>
<dbReference type="Pfam" id="PF01810">
    <property type="entry name" value="LysE"/>
    <property type="match status" value="1"/>
</dbReference>
<dbReference type="Proteomes" id="UP000215355">
    <property type="component" value="Chromosome 1"/>
</dbReference>
<evidence type="ECO:0000313" key="8">
    <source>
        <dbReference type="Proteomes" id="UP000215355"/>
    </source>
</evidence>
<reference evidence="7 8" key="1">
    <citation type="submission" date="2017-06" db="EMBL/GenBank/DDBJ databases">
        <authorList>
            <consortium name="Pathogen Informatics"/>
        </authorList>
    </citation>
    <scope>NUCLEOTIDE SEQUENCE [LARGE SCALE GENOMIC DNA]</scope>
    <source>
        <strain evidence="7 8">NCTC12149</strain>
    </source>
</reference>
<feature type="transmembrane region" description="Helical" evidence="6">
    <location>
        <begin position="6"/>
        <end position="29"/>
    </location>
</feature>
<dbReference type="KEGG" id="smiz:4412673_02135"/>
<feature type="transmembrane region" description="Helical" evidence="6">
    <location>
        <begin position="151"/>
        <end position="177"/>
    </location>
</feature>
<organism evidence="7 8">
    <name type="scientific">Sphingobacterium mizutaii</name>
    <dbReference type="NCBI Taxonomy" id="1010"/>
    <lineage>
        <taxon>Bacteria</taxon>
        <taxon>Pseudomonadati</taxon>
        <taxon>Bacteroidota</taxon>
        <taxon>Sphingobacteriia</taxon>
        <taxon>Sphingobacteriales</taxon>
        <taxon>Sphingobacteriaceae</taxon>
        <taxon>Sphingobacterium</taxon>
    </lineage>
</organism>
<evidence type="ECO:0000256" key="5">
    <source>
        <dbReference type="ARBA" id="ARBA00023136"/>
    </source>
</evidence>
<keyword evidence="2" id="KW-1003">Cell membrane</keyword>
<proteinExistence type="predicted"/>
<dbReference type="PANTHER" id="PTHR30086">
    <property type="entry name" value="ARGININE EXPORTER PROTEIN ARGO"/>
    <property type="match status" value="1"/>
</dbReference>